<keyword evidence="6" id="KW-0472">Membrane</keyword>
<dbReference type="GO" id="GO:0005789">
    <property type="term" value="C:endoplasmic reticulum membrane"/>
    <property type="evidence" value="ECO:0007669"/>
    <property type="project" value="UniProtKB-SubCell"/>
</dbReference>
<keyword evidence="4 6" id="KW-0058">Aromatic hydrocarbons catabolism</keyword>
<keyword evidence="5 6" id="KW-0378">Hydrolase</keyword>
<dbReference type="PANTHER" id="PTHR21661:SF35">
    <property type="entry name" value="EPOXIDE HYDROLASE"/>
    <property type="match status" value="1"/>
</dbReference>
<evidence type="ECO:0000256" key="6">
    <source>
        <dbReference type="PIRNR" id="PIRNR001112"/>
    </source>
</evidence>
<feature type="active site" description="Proton donor" evidence="7">
    <location>
        <position position="346"/>
    </location>
</feature>
<sequence>MNSGWFGRNESLDKNRLPPEDDQEIKKFKIEIPQERLDDLRKRLEMAKLFESIEETNFRYGFNSQTLAYIVDYWLNQYQWREWEEKLNEMPQYVTEIEGLRIHFVHMRPENPEGVVVPLLIIHGWPGSFFEYYKAIPMLLDSTNQGLSFDLIIPSIPGYGFSEEPHQEGFNVVSTARIFCKLMDRLGFNKFFVHGGDWGAIISKTIALMYPERVRGIHTTLYSSSHPKGFDRWKFALAKLLPNLMIRKPSQRKMFNDLLHYRSKWYLESGYLHEQSTKPDTVGAALTDSPIGLAAYILEKFSTWTDPTNIHKPDGGLMEKFRLDELLTNVMIYWFSDNVTSSMRYYKENVCPVIGAFRRYKIGTNKLSRTIPAGYAAFPNEIVRAPKFVIKMTFPNLVHYSEPRDGGHFAAFEEPRILTDDIKKFVFVVVTKL</sequence>
<comment type="caution">
    <text evidence="9">The sequence shown here is derived from an EMBL/GenBank/DDBJ whole genome shotgun (WGS) entry which is preliminary data.</text>
</comment>
<dbReference type="InterPro" id="IPR029058">
    <property type="entry name" value="AB_hydrolase_fold"/>
</dbReference>
<evidence type="ECO:0000256" key="1">
    <source>
        <dbReference type="ARBA" id="ARBA00000221"/>
    </source>
</evidence>
<dbReference type="SUPFAM" id="SSF53474">
    <property type="entry name" value="alpha/beta-Hydrolases"/>
    <property type="match status" value="1"/>
</dbReference>
<evidence type="ECO:0000256" key="3">
    <source>
        <dbReference type="ARBA" id="ARBA00010088"/>
    </source>
</evidence>
<comment type="catalytic activity">
    <reaction evidence="6">
        <text>cis-stilbene oxide + H2O = (1R,2R)-hydrobenzoin</text>
        <dbReference type="Rhea" id="RHEA:23900"/>
        <dbReference type="ChEBI" id="CHEBI:15377"/>
        <dbReference type="ChEBI" id="CHEBI:50004"/>
        <dbReference type="ChEBI" id="CHEBI:50014"/>
        <dbReference type="EC" id="3.3.2.9"/>
    </reaction>
</comment>
<evidence type="ECO:0000256" key="7">
    <source>
        <dbReference type="PIRSR" id="PIRSR001112-1"/>
    </source>
</evidence>
<protein>
    <recommendedName>
        <fullName evidence="6">Epoxide hydrolase</fullName>
        <ecNumber evidence="6">3.3.2.9</ecNumber>
    </recommendedName>
</protein>
<dbReference type="EC" id="3.3.2.9" evidence="6"/>
<dbReference type="PIRSF" id="PIRSF001112">
    <property type="entry name" value="Epoxide_hydrolase"/>
    <property type="match status" value="1"/>
</dbReference>
<dbReference type="GO" id="GO:0097176">
    <property type="term" value="P:epoxide metabolic process"/>
    <property type="evidence" value="ECO:0007669"/>
    <property type="project" value="TreeGrafter"/>
</dbReference>
<accession>A0A132A592</accession>
<dbReference type="InterPro" id="IPR000639">
    <property type="entry name" value="Epox_hydrolase-like"/>
</dbReference>
<dbReference type="OrthoDB" id="7130006at2759"/>
<dbReference type="VEuPathDB" id="VectorBase:SSCA004502"/>
<dbReference type="PANTHER" id="PTHR21661">
    <property type="entry name" value="EPOXIDE HYDROLASE 1-RELATED"/>
    <property type="match status" value="1"/>
</dbReference>
<dbReference type="Pfam" id="PF06441">
    <property type="entry name" value="EHN"/>
    <property type="match status" value="1"/>
</dbReference>
<feature type="active site" description="Nucleophile" evidence="7">
    <location>
        <position position="197"/>
    </location>
</feature>
<feature type="domain" description="Epoxide hydrolase N-terminal" evidence="8">
    <location>
        <begin position="25"/>
        <end position="132"/>
    </location>
</feature>
<dbReference type="AlphaFoldDB" id="A0A132A592"/>
<evidence type="ECO:0000256" key="5">
    <source>
        <dbReference type="ARBA" id="ARBA00022801"/>
    </source>
</evidence>
<dbReference type="EMBL" id="JXLN01010483">
    <property type="protein sequence ID" value="KPM05805.1"/>
    <property type="molecule type" value="Genomic_DNA"/>
</dbReference>
<reference evidence="9 10" key="1">
    <citation type="journal article" date="2015" name="Parasit. Vectors">
        <title>Draft genome of the scabies mite.</title>
        <authorList>
            <person name="Rider S.D.Jr."/>
            <person name="Morgan M.S."/>
            <person name="Arlian L.G."/>
        </authorList>
    </citation>
    <scope>NUCLEOTIDE SEQUENCE [LARGE SCALE GENOMIC DNA]</scope>
    <source>
        <strain evidence="9">Arlian Lab</strain>
    </source>
</reference>
<dbReference type="InterPro" id="IPR010497">
    <property type="entry name" value="Epoxide_hydro_N"/>
</dbReference>
<evidence type="ECO:0000313" key="10">
    <source>
        <dbReference type="Proteomes" id="UP000616769"/>
    </source>
</evidence>
<dbReference type="PRINTS" id="PR00412">
    <property type="entry name" value="EPOXHYDRLASE"/>
</dbReference>
<feature type="active site" description="Proton acceptor" evidence="7">
    <location>
        <position position="408"/>
    </location>
</feature>
<keyword evidence="6" id="KW-0256">Endoplasmic reticulum</keyword>
<proteinExistence type="inferred from homology"/>
<evidence type="ECO:0000256" key="2">
    <source>
        <dbReference type="ARBA" id="ARBA00004111"/>
    </source>
</evidence>
<dbReference type="Gene3D" id="3.40.50.1820">
    <property type="entry name" value="alpha/beta hydrolase"/>
    <property type="match status" value="1"/>
</dbReference>
<evidence type="ECO:0000259" key="8">
    <source>
        <dbReference type="Pfam" id="PF06441"/>
    </source>
</evidence>
<name>A0A132A592_SARSC</name>
<gene>
    <name evidence="9" type="ORF">QR98_0042770</name>
</gene>
<comment type="catalytic activity">
    <reaction evidence="1 6">
        <text>1-(4-methoxyphenyl)-N-methyl-N-[(3-methyloxetan-3-yl)methyl]methanamine + H2O = 2-{[(4-methoxybenzyl)(methyl)amino]methyl}-2-methylpropane-1,3-diol</text>
        <dbReference type="Rhea" id="RHEA:55764"/>
        <dbReference type="ChEBI" id="CHEBI:15377"/>
        <dbReference type="ChEBI" id="CHEBI:139161"/>
        <dbReference type="ChEBI" id="CHEBI:139164"/>
        <dbReference type="EC" id="3.3.2.9"/>
    </reaction>
</comment>
<evidence type="ECO:0000313" key="9">
    <source>
        <dbReference type="EMBL" id="KPM05805.1"/>
    </source>
</evidence>
<organism evidence="9 10">
    <name type="scientific">Sarcoptes scabiei</name>
    <name type="common">Itch mite</name>
    <name type="synonym">Acarus scabiei</name>
    <dbReference type="NCBI Taxonomy" id="52283"/>
    <lineage>
        <taxon>Eukaryota</taxon>
        <taxon>Metazoa</taxon>
        <taxon>Ecdysozoa</taxon>
        <taxon>Arthropoda</taxon>
        <taxon>Chelicerata</taxon>
        <taxon>Arachnida</taxon>
        <taxon>Acari</taxon>
        <taxon>Acariformes</taxon>
        <taxon>Sarcoptiformes</taxon>
        <taxon>Astigmata</taxon>
        <taxon>Psoroptidia</taxon>
        <taxon>Sarcoptoidea</taxon>
        <taxon>Sarcoptidae</taxon>
        <taxon>Sarcoptinae</taxon>
        <taxon>Sarcoptes</taxon>
    </lineage>
</organism>
<comment type="similarity">
    <text evidence="3 6">Belongs to the peptidase S33 family.</text>
</comment>
<evidence type="ECO:0000256" key="4">
    <source>
        <dbReference type="ARBA" id="ARBA00022797"/>
    </source>
</evidence>
<dbReference type="InterPro" id="IPR016292">
    <property type="entry name" value="Epoxide_hydrolase"/>
</dbReference>
<dbReference type="GO" id="GO:0033961">
    <property type="term" value="F:cis-stilbene-oxide hydrolase activity"/>
    <property type="evidence" value="ECO:0007669"/>
    <property type="project" value="UniProtKB-UniRule"/>
</dbReference>
<dbReference type="Proteomes" id="UP000616769">
    <property type="component" value="Unassembled WGS sequence"/>
</dbReference>
<comment type="subcellular location">
    <subcellularLocation>
        <location evidence="6">Endoplasmic reticulum membrane</location>
    </subcellularLocation>
    <subcellularLocation>
        <location evidence="2">Microsome membrane</location>
        <topology evidence="2">Single-pass membrane protein</topology>
    </subcellularLocation>
</comment>